<proteinExistence type="inferred from homology"/>
<name>A0A0C3KAP7_9AGAM</name>
<comment type="similarity">
    <text evidence="2">Belongs to the IFI6/IFI27 family.</text>
</comment>
<evidence type="ECO:0000313" key="8">
    <source>
        <dbReference type="Proteomes" id="UP000054248"/>
    </source>
</evidence>
<dbReference type="InterPro" id="IPR038213">
    <property type="entry name" value="IFI6/IFI27-like_sf"/>
</dbReference>
<dbReference type="STRING" id="1051891.A0A0C3KAP7"/>
<dbReference type="HOGENOM" id="CLU_098756_0_0_1"/>
<organism evidence="7 8">
    <name type="scientific">Tulasnella calospora MUT 4182</name>
    <dbReference type="NCBI Taxonomy" id="1051891"/>
    <lineage>
        <taxon>Eukaryota</taxon>
        <taxon>Fungi</taxon>
        <taxon>Dikarya</taxon>
        <taxon>Basidiomycota</taxon>
        <taxon>Agaricomycotina</taxon>
        <taxon>Agaricomycetes</taxon>
        <taxon>Cantharellales</taxon>
        <taxon>Tulasnellaceae</taxon>
        <taxon>Tulasnella</taxon>
    </lineage>
</organism>
<gene>
    <name evidence="7" type="ORF">M407DRAFT_31860</name>
</gene>
<evidence type="ECO:0000256" key="4">
    <source>
        <dbReference type="ARBA" id="ARBA00022989"/>
    </source>
</evidence>
<feature type="transmembrane region" description="Helical" evidence="6">
    <location>
        <begin position="141"/>
        <end position="164"/>
    </location>
</feature>
<feature type="transmembrane region" description="Helical" evidence="6">
    <location>
        <begin position="176"/>
        <end position="194"/>
    </location>
</feature>
<dbReference type="GO" id="GO:0016020">
    <property type="term" value="C:membrane"/>
    <property type="evidence" value="ECO:0007669"/>
    <property type="project" value="UniProtKB-SubCell"/>
</dbReference>
<dbReference type="OrthoDB" id="440424at2759"/>
<keyword evidence="4 6" id="KW-1133">Transmembrane helix</keyword>
<evidence type="ECO:0000313" key="7">
    <source>
        <dbReference type="EMBL" id="KIO18488.1"/>
    </source>
</evidence>
<evidence type="ECO:0000256" key="1">
    <source>
        <dbReference type="ARBA" id="ARBA00004141"/>
    </source>
</evidence>
<reference evidence="7 8" key="1">
    <citation type="submission" date="2014-04" db="EMBL/GenBank/DDBJ databases">
        <authorList>
            <consortium name="DOE Joint Genome Institute"/>
            <person name="Kuo A."/>
            <person name="Girlanda M."/>
            <person name="Perotto S."/>
            <person name="Kohler A."/>
            <person name="Nagy L.G."/>
            <person name="Floudas D."/>
            <person name="Copeland A."/>
            <person name="Barry K.W."/>
            <person name="Cichocki N."/>
            <person name="Veneault-Fourrey C."/>
            <person name="LaButti K."/>
            <person name="Lindquist E.A."/>
            <person name="Lipzen A."/>
            <person name="Lundell T."/>
            <person name="Morin E."/>
            <person name="Murat C."/>
            <person name="Sun H."/>
            <person name="Tunlid A."/>
            <person name="Henrissat B."/>
            <person name="Grigoriev I.V."/>
            <person name="Hibbett D.S."/>
            <person name="Martin F."/>
            <person name="Nordberg H.P."/>
            <person name="Cantor M.N."/>
            <person name="Hua S.X."/>
        </authorList>
    </citation>
    <scope>NUCLEOTIDE SEQUENCE [LARGE SCALE GENOMIC DNA]</scope>
    <source>
        <strain evidence="7 8">MUT 4182</strain>
    </source>
</reference>
<comment type="subcellular location">
    <subcellularLocation>
        <location evidence="1">Membrane</location>
        <topology evidence="1">Multi-pass membrane protein</topology>
    </subcellularLocation>
</comment>
<dbReference type="AlphaFoldDB" id="A0A0C3KAP7"/>
<keyword evidence="8" id="KW-1185">Reference proteome</keyword>
<accession>A0A0C3KAP7</accession>
<evidence type="ECO:0000256" key="6">
    <source>
        <dbReference type="SAM" id="Phobius"/>
    </source>
</evidence>
<sequence length="195" mass="21012">MSFLWRAVSALRQAIRTLVSKTRRTAKAIVRGLSSAVQTAWNYTTEVIENAATASTTAVVEVANIITDTARNGYGVLRNTLRETQRFIIDTTRKVVKTFRAAWNWWNTKVPRWVRLTVYGVVIGATLGLVLYLVLGFGPAGIVAGTPAAAMHSSIGNVAAGTWFATMQSLGATGKLAWIMPTAGAVLGALLAHFF</sequence>
<keyword evidence="5 6" id="KW-0472">Membrane</keyword>
<evidence type="ECO:0000256" key="5">
    <source>
        <dbReference type="ARBA" id="ARBA00023136"/>
    </source>
</evidence>
<evidence type="ECO:0000256" key="2">
    <source>
        <dbReference type="ARBA" id="ARBA00007262"/>
    </source>
</evidence>
<feature type="transmembrane region" description="Helical" evidence="6">
    <location>
        <begin position="116"/>
        <end position="135"/>
    </location>
</feature>
<dbReference type="InterPro" id="IPR009311">
    <property type="entry name" value="IFI6/IFI27-like"/>
</dbReference>
<keyword evidence="3 6" id="KW-0812">Transmembrane</keyword>
<dbReference type="Proteomes" id="UP000054248">
    <property type="component" value="Unassembled WGS sequence"/>
</dbReference>
<protein>
    <submittedName>
        <fullName evidence="7">Uncharacterized protein</fullName>
    </submittedName>
</protein>
<dbReference type="Pfam" id="PF06140">
    <property type="entry name" value="Ifi-6-16"/>
    <property type="match status" value="1"/>
</dbReference>
<evidence type="ECO:0000256" key="3">
    <source>
        <dbReference type="ARBA" id="ARBA00022692"/>
    </source>
</evidence>
<reference evidence="8" key="2">
    <citation type="submission" date="2015-01" db="EMBL/GenBank/DDBJ databases">
        <title>Evolutionary Origins and Diversification of the Mycorrhizal Mutualists.</title>
        <authorList>
            <consortium name="DOE Joint Genome Institute"/>
            <consortium name="Mycorrhizal Genomics Consortium"/>
            <person name="Kohler A."/>
            <person name="Kuo A."/>
            <person name="Nagy L.G."/>
            <person name="Floudas D."/>
            <person name="Copeland A."/>
            <person name="Barry K.W."/>
            <person name="Cichocki N."/>
            <person name="Veneault-Fourrey C."/>
            <person name="LaButti K."/>
            <person name="Lindquist E.A."/>
            <person name="Lipzen A."/>
            <person name="Lundell T."/>
            <person name="Morin E."/>
            <person name="Murat C."/>
            <person name="Riley R."/>
            <person name="Ohm R."/>
            <person name="Sun H."/>
            <person name="Tunlid A."/>
            <person name="Henrissat B."/>
            <person name="Grigoriev I.V."/>
            <person name="Hibbett D.S."/>
            <person name="Martin F."/>
        </authorList>
    </citation>
    <scope>NUCLEOTIDE SEQUENCE [LARGE SCALE GENOMIC DNA]</scope>
    <source>
        <strain evidence="8">MUT 4182</strain>
    </source>
</reference>
<dbReference type="Gene3D" id="6.10.110.10">
    <property type="match status" value="1"/>
</dbReference>
<dbReference type="EMBL" id="KN823283">
    <property type="protein sequence ID" value="KIO18488.1"/>
    <property type="molecule type" value="Genomic_DNA"/>
</dbReference>